<comment type="cofactor">
    <cofactor evidence="1">
        <name>thiamine diphosphate</name>
        <dbReference type="ChEBI" id="CHEBI:58937"/>
    </cofactor>
</comment>
<evidence type="ECO:0000256" key="2">
    <source>
        <dbReference type="ARBA" id="ARBA00023002"/>
    </source>
</evidence>
<evidence type="ECO:0000256" key="4">
    <source>
        <dbReference type="SAM" id="MobiDB-lite"/>
    </source>
</evidence>
<dbReference type="GO" id="GO:0004739">
    <property type="term" value="F:pyruvate dehydrogenase (acetyl-transferring) activity"/>
    <property type="evidence" value="ECO:0007669"/>
    <property type="project" value="TreeGrafter"/>
</dbReference>
<protein>
    <submittedName>
        <fullName evidence="6">Pyruvate dehydrogenase E1 component alpha subunit</fullName>
    </submittedName>
</protein>
<dbReference type="Pfam" id="PF00676">
    <property type="entry name" value="E1_dh"/>
    <property type="match status" value="1"/>
</dbReference>
<dbReference type="GO" id="GO:0000287">
    <property type="term" value="F:magnesium ion binding"/>
    <property type="evidence" value="ECO:0007669"/>
    <property type="project" value="UniProtKB-ARBA"/>
</dbReference>
<evidence type="ECO:0000256" key="1">
    <source>
        <dbReference type="ARBA" id="ARBA00001964"/>
    </source>
</evidence>
<keyword evidence="2" id="KW-0560">Oxidoreductase</keyword>
<dbReference type="PANTHER" id="PTHR11516:SF60">
    <property type="entry name" value="PYRUVATE DEHYDROGENASE E1 COMPONENT SUBUNIT ALPHA"/>
    <property type="match status" value="1"/>
</dbReference>
<dbReference type="InParanoid" id="A0A1C4ZE16"/>
<proteinExistence type="predicted"/>
<dbReference type="Proteomes" id="UP000198253">
    <property type="component" value="Chromosome I"/>
</dbReference>
<keyword evidence="3" id="KW-0786">Thiamine pyrophosphate</keyword>
<evidence type="ECO:0000313" key="7">
    <source>
        <dbReference type="Proteomes" id="UP000198253"/>
    </source>
</evidence>
<reference evidence="7" key="1">
    <citation type="submission" date="2016-06" db="EMBL/GenBank/DDBJ databases">
        <authorList>
            <person name="Varghese N."/>
            <person name="Submissions Spin"/>
        </authorList>
    </citation>
    <scope>NUCLEOTIDE SEQUENCE [LARGE SCALE GENOMIC DNA]</scope>
    <source>
        <strain evidence="7">DSM 43816</strain>
    </source>
</reference>
<keyword evidence="7" id="KW-1185">Reference proteome</keyword>
<dbReference type="AlphaFoldDB" id="A0A1C4ZE16"/>
<dbReference type="PANTHER" id="PTHR11516">
    <property type="entry name" value="PYRUVATE DEHYDROGENASE E1 COMPONENT, ALPHA SUBUNIT BACTERIAL AND ORGANELLAR"/>
    <property type="match status" value="1"/>
</dbReference>
<dbReference type="CDD" id="cd02000">
    <property type="entry name" value="TPP_E1_PDC_ADC_BCADC"/>
    <property type="match status" value="1"/>
</dbReference>
<evidence type="ECO:0000256" key="3">
    <source>
        <dbReference type="ARBA" id="ARBA00023052"/>
    </source>
</evidence>
<evidence type="ECO:0000259" key="5">
    <source>
        <dbReference type="Pfam" id="PF00676"/>
    </source>
</evidence>
<dbReference type="EMBL" id="LT607413">
    <property type="protein sequence ID" value="SCF31192.1"/>
    <property type="molecule type" value="Genomic_DNA"/>
</dbReference>
<dbReference type="GO" id="GO:0006086">
    <property type="term" value="P:pyruvate decarboxylation to acetyl-CoA"/>
    <property type="evidence" value="ECO:0007669"/>
    <property type="project" value="TreeGrafter"/>
</dbReference>
<evidence type="ECO:0000313" key="6">
    <source>
        <dbReference type="EMBL" id="SCF31192.1"/>
    </source>
</evidence>
<dbReference type="InterPro" id="IPR001017">
    <property type="entry name" value="DH_E1"/>
</dbReference>
<gene>
    <name evidence="6" type="ORF">GA0070618_5123</name>
</gene>
<feature type="domain" description="Dehydrogenase E1 component" evidence="5">
    <location>
        <begin position="9"/>
        <end position="301"/>
    </location>
</feature>
<dbReference type="InterPro" id="IPR029061">
    <property type="entry name" value="THDP-binding"/>
</dbReference>
<organism evidence="6 7">
    <name type="scientific">Micromonospora echinospora</name>
    <name type="common">Micromonospora purpurea</name>
    <dbReference type="NCBI Taxonomy" id="1877"/>
    <lineage>
        <taxon>Bacteria</taxon>
        <taxon>Bacillati</taxon>
        <taxon>Actinomycetota</taxon>
        <taxon>Actinomycetes</taxon>
        <taxon>Micromonosporales</taxon>
        <taxon>Micromonosporaceae</taxon>
        <taxon>Micromonospora</taxon>
    </lineage>
</organism>
<name>A0A1C4ZE16_MICEC</name>
<feature type="region of interest" description="Disordered" evidence="4">
    <location>
        <begin position="299"/>
        <end position="319"/>
    </location>
</feature>
<dbReference type="SUPFAM" id="SSF52518">
    <property type="entry name" value="Thiamin diphosphate-binding fold (THDP-binding)"/>
    <property type="match status" value="1"/>
</dbReference>
<accession>A0A1C4ZE16</accession>
<keyword evidence="6" id="KW-0670">Pyruvate</keyword>
<sequence length="319" mass="33971">MQVTAAYRTMLRIRVLEERIIESANRGEIVGFVHPYTGQEAVAAGVLAARRPDEWVVSFYRCHGHAVAAGLPLDGIVREILGRAGGLCGGKGGSMHLADRSRHFLGASSIVGSQLSIAAGVAMAEKTTGAGRATVVFCGDGALGTGVSFETLTIAATLGLPLVLVCEDNGWQDHTRSDLVRHRTPTELVAGLGIDHVEVDGNDVEAVHRAAGTLLARCRRDRRPQVLVARTYLRHYHAQVGGARPAEYRPADEVAYWLARDPLDIAAARADLTEDRRTGLHTETVREIDEVFAAALAAPPPDPATAAGNVTTEPVAVTR</sequence>
<dbReference type="Gene3D" id="3.40.50.970">
    <property type="match status" value="1"/>
</dbReference>
<dbReference type="InterPro" id="IPR050642">
    <property type="entry name" value="PDH_E1_Alpha_Subunit"/>
</dbReference>